<evidence type="ECO:0000313" key="2">
    <source>
        <dbReference type="EMBL" id="RKP10919.1"/>
    </source>
</evidence>
<proteinExistence type="predicted"/>
<dbReference type="EMBL" id="KZ992432">
    <property type="protein sequence ID" value="RKP10919.1"/>
    <property type="molecule type" value="Genomic_DNA"/>
</dbReference>
<sequence>MAIRQDDPLSQQDQTTVPPPSYVSPLEESRVVTLPPSYRASGTDRIVMSGAPLPNRGNPRFNPSYLDLESGSAYQTGEPRSVAGRVKANLIKSAPFIAGSVSSVLTIAGMGAALHPSNSQGEFYDNVAAQTVGRAVSGAVGGIVGHIVGSTVKKIQRS</sequence>
<gene>
    <name evidence="2" type="ORF">THASP1DRAFT_27284</name>
</gene>
<name>A0A4V1IXF9_9FUNG</name>
<dbReference type="AlphaFoldDB" id="A0A4V1IXF9"/>
<accession>A0A4V1IXF9</accession>
<evidence type="ECO:0000313" key="3">
    <source>
        <dbReference type="Proteomes" id="UP000271241"/>
    </source>
</evidence>
<reference evidence="3" key="1">
    <citation type="journal article" date="2018" name="Nat. Microbiol.">
        <title>Leveraging single-cell genomics to expand the fungal tree of life.</title>
        <authorList>
            <person name="Ahrendt S.R."/>
            <person name="Quandt C.A."/>
            <person name="Ciobanu D."/>
            <person name="Clum A."/>
            <person name="Salamov A."/>
            <person name="Andreopoulos B."/>
            <person name="Cheng J.F."/>
            <person name="Woyke T."/>
            <person name="Pelin A."/>
            <person name="Henrissat B."/>
            <person name="Reynolds N.K."/>
            <person name="Benny G.L."/>
            <person name="Smith M.E."/>
            <person name="James T.Y."/>
            <person name="Grigoriev I.V."/>
        </authorList>
    </citation>
    <scope>NUCLEOTIDE SEQUENCE [LARGE SCALE GENOMIC DNA]</scope>
    <source>
        <strain evidence="3">RSA 1356</strain>
    </source>
</reference>
<dbReference type="Proteomes" id="UP000271241">
    <property type="component" value="Unassembled WGS sequence"/>
</dbReference>
<feature type="region of interest" description="Disordered" evidence="1">
    <location>
        <begin position="1"/>
        <end position="29"/>
    </location>
</feature>
<protein>
    <submittedName>
        <fullName evidence="2">Uncharacterized protein</fullName>
    </submittedName>
</protein>
<keyword evidence="3" id="KW-1185">Reference proteome</keyword>
<evidence type="ECO:0000256" key="1">
    <source>
        <dbReference type="SAM" id="MobiDB-lite"/>
    </source>
</evidence>
<organism evidence="2 3">
    <name type="scientific">Thamnocephalis sphaerospora</name>
    <dbReference type="NCBI Taxonomy" id="78915"/>
    <lineage>
        <taxon>Eukaryota</taxon>
        <taxon>Fungi</taxon>
        <taxon>Fungi incertae sedis</taxon>
        <taxon>Zoopagomycota</taxon>
        <taxon>Zoopagomycotina</taxon>
        <taxon>Zoopagomycetes</taxon>
        <taxon>Zoopagales</taxon>
        <taxon>Sigmoideomycetaceae</taxon>
        <taxon>Thamnocephalis</taxon>
    </lineage>
</organism>